<sequence>MQKFPAVLSVALLLAGCAMSSTQFDATREALRGSPPLRQQAIADCTANQARRSLQARQDAARVMNVSVRAMPRTICTRLVAGWSSGRLSYDDYRSAMVGSMTPNTVRIIQGR</sequence>
<feature type="signal peptide" evidence="1">
    <location>
        <begin position="1"/>
        <end position="20"/>
    </location>
</feature>
<comment type="caution">
    <text evidence="2">The sequence shown here is derived from an EMBL/GenBank/DDBJ whole genome shotgun (WGS) entry which is preliminary data.</text>
</comment>
<dbReference type="PROSITE" id="PS51257">
    <property type="entry name" value="PROKAR_LIPOPROTEIN"/>
    <property type="match status" value="1"/>
</dbReference>
<keyword evidence="3" id="KW-1185">Reference proteome</keyword>
<dbReference type="AlphaFoldDB" id="A0A931HZN0"/>
<protein>
    <recommendedName>
        <fullName evidence="4">Lipoprotein</fullName>
    </recommendedName>
</protein>
<organism evidence="2 3">
    <name type="scientific">Methylobrevis albus</name>
    <dbReference type="NCBI Taxonomy" id="2793297"/>
    <lineage>
        <taxon>Bacteria</taxon>
        <taxon>Pseudomonadati</taxon>
        <taxon>Pseudomonadota</taxon>
        <taxon>Alphaproteobacteria</taxon>
        <taxon>Hyphomicrobiales</taxon>
        <taxon>Pleomorphomonadaceae</taxon>
        <taxon>Methylobrevis</taxon>
    </lineage>
</organism>
<reference evidence="2" key="1">
    <citation type="submission" date="2020-12" db="EMBL/GenBank/DDBJ databases">
        <title>Methylobrevis albus sp. nov., isolated from fresh water lack sediment.</title>
        <authorList>
            <person name="Zou Q."/>
        </authorList>
    </citation>
    <scope>NUCLEOTIDE SEQUENCE</scope>
    <source>
        <strain evidence="2">L22</strain>
    </source>
</reference>
<dbReference type="Proteomes" id="UP000631694">
    <property type="component" value="Unassembled WGS sequence"/>
</dbReference>
<proteinExistence type="predicted"/>
<evidence type="ECO:0000313" key="3">
    <source>
        <dbReference type="Proteomes" id="UP000631694"/>
    </source>
</evidence>
<evidence type="ECO:0000313" key="2">
    <source>
        <dbReference type="EMBL" id="MBH0237042.1"/>
    </source>
</evidence>
<accession>A0A931HZN0</accession>
<feature type="chain" id="PRO_5037243579" description="Lipoprotein" evidence="1">
    <location>
        <begin position="21"/>
        <end position="112"/>
    </location>
</feature>
<evidence type="ECO:0000256" key="1">
    <source>
        <dbReference type="SAM" id="SignalP"/>
    </source>
</evidence>
<evidence type="ECO:0008006" key="4">
    <source>
        <dbReference type="Google" id="ProtNLM"/>
    </source>
</evidence>
<dbReference type="RefSeq" id="WP_197310119.1">
    <property type="nucleotide sequence ID" value="NZ_JADZLT010000040.1"/>
</dbReference>
<gene>
    <name evidence="2" type="ORF">I5731_04345</name>
</gene>
<dbReference type="EMBL" id="JADZLT010000040">
    <property type="protein sequence ID" value="MBH0237042.1"/>
    <property type="molecule type" value="Genomic_DNA"/>
</dbReference>
<keyword evidence="1" id="KW-0732">Signal</keyword>
<name>A0A931HZN0_9HYPH</name>